<evidence type="ECO:0000256" key="2">
    <source>
        <dbReference type="ARBA" id="ARBA00022692"/>
    </source>
</evidence>
<keyword evidence="8" id="KW-1185">Reference proteome</keyword>
<feature type="compositionally biased region" description="Low complexity" evidence="5">
    <location>
        <begin position="21"/>
        <end position="30"/>
    </location>
</feature>
<evidence type="ECO:0000256" key="1">
    <source>
        <dbReference type="ARBA" id="ARBA00004141"/>
    </source>
</evidence>
<evidence type="ECO:0000313" key="8">
    <source>
        <dbReference type="Proteomes" id="UP000588586"/>
    </source>
</evidence>
<gene>
    <name evidence="7" type="ORF">HJG52_00515</name>
</gene>
<comment type="caution">
    <text evidence="7">The sequence shown here is derived from an EMBL/GenBank/DDBJ whole genome shotgun (WGS) entry which is preliminary data.</text>
</comment>
<feature type="transmembrane region" description="Helical" evidence="6">
    <location>
        <begin position="42"/>
        <end position="71"/>
    </location>
</feature>
<evidence type="ECO:0000256" key="6">
    <source>
        <dbReference type="SAM" id="Phobius"/>
    </source>
</evidence>
<feature type="compositionally biased region" description="Low complexity" evidence="5">
    <location>
        <begin position="1"/>
        <end position="13"/>
    </location>
</feature>
<reference evidence="7 8" key="1">
    <citation type="submission" date="2020-04" db="EMBL/GenBank/DDBJ databases">
        <title>Knoellia sp. isolate from air conditioner.</title>
        <authorList>
            <person name="Chea S."/>
            <person name="Kim D.-U."/>
        </authorList>
    </citation>
    <scope>NUCLEOTIDE SEQUENCE [LARGE SCALE GENOMIC DNA]</scope>
    <source>
        <strain evidence="7 8">DB2414S</strain>
    </source>
</reference>
<keyword evidence="3 6" id="KW-1133">Transmembrane helix</keyword>
<accession>A0A849HE60</accession>
<dbReference type="RefSeq" id="WP_171241636.1">
    <property type="nucleotide sequence ID" value="NZ_JABEPQ010000001.1"/>
</dbReference>
<keyword evidence="2 6" id="KW-0812">Transmembrane</keyword>
<sequence>MTDQPHQPQQPEQPNQPPQGQPYGQPYQQPQQISSEDRTMAILAHLSAIIAAVISVGWLSILGPLIVWAIYKDKSPLVRQAAAGAFNFNLAVWAAFIAGWICLFTIVLIPVAIILWVGAGIAALVCHIIGAVRASNGEAYNYPFQIKVLS</sequence>
<feature type="transmembrane region" description="Helical" evidence="6">
    <location>
        <begin position="83"/>
        <end position="107"/>
    </location>
</feature>
<evidence type="ECO:0000256" key="3">
    <source>
        <dbReference type="ARBA" id="ARBA00022989"/>
    </source>
</evidence>
<organism evidence="7 8">
    <name type="scientific">Knoellia koreensis</name>
    <dbReference type="NCBI Taxonomy" id="2730921"/>
    <lineage>
        <taxon>Bacteria</taxon>
        <taxon>Bacillati</taxon>
        <taxon>Actinomycetota</taxon>
        <taxon>Actinomycetes</taxon>
        <taxon>Micrococcales</taxon>
        <taxon>Intrasporangiaceae</taxon>
        <taxon>Knoellia</taxon>
    </lineage>
</organism>
<dbReference type="AlphaFoldDB" id="A0A849HE60"/>
<feature type="region of interest" description="Disordered" evidence="5">
    <location>
        <begin position="1"/>
        <end position="30"/>
    </location>
</feature>
<dbReference type="InterPro" id="IPR019109">
    <property type="entry name" value="MamF_MmsF"/>
</dbReference>
<evidence type="ECO:0000256" key="4">
    <source>
        <dbReference type="ARBA" id="ARBA00023136"/>
    </source>
</evidence>
<dbReference type="Pfam" id="PF09685">
    <property type="entry name" value="MamF_MmsF"/>
    <property type="match status" value="1"/>
</dbReference>
<proteinExistence type="predicted"/>
<keyword evidence="4 6" id="KW-0472">Membrane</keyword>
<dbReference type="EMBL" id="JABEPQ010000001">
    <property type="protein sequence ID" value="NNM44491.1"/>
    <property type="molecule type" value="Genomic_DNA"/>
</dbReference>
<dbReference type="Proteomes" id="UP000588586">
    <property type="component" value="Unassembled WGS sequence"/>
</dbReference>
<feature type="transmembrane region" description="Helical" evidence="6">
    <location>
        <begin position="113"/>
        <end position="132"/>
    </location>
</feature>
<comment type="subcellular location">
    <subcellularLocation>
        <location evidence="1">Membrane</location>
        <topology evidence="1">Multi-pass membrane protein</topology>
    </subcellularLocation>
</comment>
<protein>
    <submittedName>
        <fullName evidence="7">DUF4870 domain-containing protein</fullName>
    </submittedName>
</protein>
<evidence type="ECO:0000313" key="7">
    <source>
        <dbReference type="EMBL" id="NNM44491.1"/>
    </source>
</evidence>
<evidence type="ECO:0000256" key="5">
    <source>
        <dbReference type="SAM" id="MobiDB-lite"/>
    </source>
</evidence>
<name>A0A849HE60_9MICO</name>